<gene>
    <name evidence="3" type="ORF">D9R14_06015</name>
</gene>
<dbReference type="GO" id="GO:0006302">
    <property type="term" value="P:double-strand break repair"/>
    <property type="evidence" value="ECO:0007669"/>
    <property type="project" value="InterPro"/>
</dbReference>
<organism evidence="3 4">
    <name type="scientific">Xanthobacter tagetidis</name>
    <dbReference type="NCBI Taxonomy" id="60216"/>
    <lineage>
        <taxon>Bacteria</taxon>
        <taxon>Pseudomonadati</taxon>
        <taxon>Pseudomonadota</taxon>
        <taxon>Alphaproteobacteria</taxon>
        <taxon>Hyphomicrobiales</taxon>
        <taxon>Xanthobacteraceae</taxon>
        <taxon>Xanthobacter</taxon>
    </lineage>
</organism>
<keyword evidence="1" id="KW-0175">Coiled coil</keyword>
<feature type="domain" description="Rad50/SbcC-type AAA" evidence="2">
    <location>
        <begin position="26"/>
        <end position="74"/>
    </location>
</feature>
<protein>
    <recommendedName>
        <fullName evidence="2">Rad50/SbcC-type AAA domain-containing protein</fullName>
    </recommendedName>
</protein>
<sequence length="633" mass="71587">MTLIPLITIRRVRVLKGTTRAYDEAFHPGVNIIRGENSSGKSTIADFIFFGLGGEFDRWKDAARYCTAVQIEIETAQSVLTLHRSVRTKLEPAYIFYGTMDDSDGHGVGDWERLPIRRPSGGKELSLSQVLFRAAAIPDAPNAGDSNVTMHQVMRLLYADQQTPAGKLFRFESFDTRDIREAVGQLLIGINGYDLYDGQIRLRELNNQYTEKDRLYRATLAGLPNSEGLASVQTLINRVQELNSAKEKVLDEIARVDEFVNDELADSFINERKAMLSKVRAAANALNGRDQEAMELQDEIQELGDFLNHLEQQAERLKSAETVAEALGGIEFQYCPACLKPLDGADEKHCIVCHQVVDEEAARSKFFEIKIDLEMQLRETRQLSTARATELEELKAAIRASRRDFATLQIEFSARYDVSNSPRESFLAERNRKLGRIEQEISYLDGLRSVLERLDRLSLERGQLNDAIEALKVRLGRLSASASSRRMKALNSVSVIGRRILKDDLKREDSFETAQILSVDFGDDAMLVDGKMNFAESSNVVLKNTAILSLFLAACYDKEFWHPRLLLMDNVEDKGMEQDRSHNFQRIIIKEAEKIKMPHQIIFTTSMLAPELEGSSYTVGPKYTRDNKTLRDV</sequence>
<dbReference type="InterPro" id="IPR027417">
    <property type="entry name" value="P-loop_NTPase"/>
</dbReference>
<dbReference type="RefSeq" id="WP_121622394.1">
    <property type="nucleotide sequence ID" value="NZ_JACIIW010000006.1"/>
</dbReference>
<dbReference type="Gene3D" id="3.40.50.300">
    <property type="entry name" value="P-loop containing nucleotide triphosphate hydrolases"/>
    <property type="match status" value="1"/>
</dbReference>
<evidence type="ECO:0000313" key="3">
    <source>
        <dbReference type="EMBL" id="RLP80601.1"/>
    </source>
</evidence>
<dbReference type="Proteomes" id="UP000269692">
    <property type="component" value="Unassembled WGS sequence"/>
</dbReference>
<accession>A0A3L7ALX3</accession>
<dbReference type="GO" id="GO:0016887">
    <property type="term" value="F:ATP hydrolysis activity"/>
    <property type="evidence" value="ECO:0007669"/>
    <property type="project" value="InterPro"/>
</dbReference>
<proteinExistence type="predicted"/>
<name>A0A3L7ALX3_9HYPH</name>
<dbReference type="AlphaFoldDB" id="A0A3L7ALX3"/>
<dbReference type="SUPFAM" id="SSF52540">
    <property type="entry name" value="P-loop containing nucleoside triphosphate hydrolases"/>
    <property type="match status" value="1"/>
</dbReference>
<comment type="caution">
    <text evidence="3">The sequence shown here is derived from an EMBL/GenBank/DDBJ whole genome shotgun (WGS) entry which is preliminary data.</text>
</comment>
<dbReference type="Pfam" id="PF13476">
    <property type="entry name" value="AAA_23"/>
    <property type="match status" value="1"/>
</dbReference>
<dbReference type="OrthoDB" id="8107482at2"/>
<dbReference type="InterPro" id="IPR038729">
    <property type="entry name" value="Rad50/SbcC_AAA"/>
</dbReference>
<evidence type="ECO:0000313" key="4">
    <source>
        <dbReference type="Proteomes" id="UP000269692"/>
    </source>
</evidence>
<dbReference type="EMBL" id="RCTF01000003">
    <property type="protein sequence ID" value="RLP80601.1"/>
    <property type="molecule type" value="Genomic_DNA"/>
</dbReference>
<evidence type="ECO:0000259" key="2">
    <source>
        <dbReference type="Pfam" id="PF13476"/>
    </source>
</evidence>
<evidence type="ECO:0000256" key="1">
    <source>
        <dbReference type="SAM" id="Coils"/>
    </source>
</evidence>
<feature type="coiled-coil region" evidence="1">
    <location>
        <begin position="293"/>
        <end position="327"/>
    </location>
</feature>
<keyword evidence="4" id="KW-1185">Reference proteome</keyword>
<reference evidence="3 4" key="1">
    <citation type="submission" date="2018-10" db="EMBL/GenBank/DDBJ databases">
        <title>Xanthobacter tagetidis genome sequencing and assembly.</title>
        <authorList>
            <person name="Maclea K.S."/>
            <person name="Goen A.E."/>
            <person name="Fatima S.A."/>
        </authorList>
    </citation>
    <scope>NUCLEOTIDE SEQUENCE [LARGE SCALE GENOMIC DNA]</scope>
    <source>
        <strain evidence="3 4">ATCC 700314</strain>
    </source>
</reference>